<feature type="transmembrane region" description="Helical" evidence="5">
    <location>
        <begin position="6"/>
        <end position="23"/>
    </location>
</feature>
<keyword evidence="4 5" id="KW-0472">Membrane</keyword>
<evidence type="ECO:0000256" key="2">
    <source>
        <dbReference type="ARBA" id="ARBA00022692"/>
    </source>
</evidence>
<proteinExistence type="predicted"/>
<evidence type="ECO:0000256" key="1">
    <source>
        <dbReference type="ARBA" id="ARBA00004141"/>
    </source>
</evidence>
<dbReference type="Pfam" id="PF13564">
    <property type="entry name" value="DoxX_2"/>
    <property type="match status" value="1"/>
</dbReference>
<comment type="subcellular location">
    <subcellularLocation>
        <location evidence="1">Membrane</location>
        <topology evidence="1">Multi-pass membrane protein</topology>
    </subcellularLocation>
</comment>
<keyword evidence="2 5" id="KW-0812">Transmembrane</keyword>
<dbReference type="EMBL" id="CP157804">
    <property type="protein sequence ID" value="XBQ22214.1"/>
    <property type="molecule type" value="Genomic_DNA"/>
</dbReference>
<dbReference type="GO" id="GO:0016020">
    <property type="term" value="C:membrane"/>
    <property type="evidence" value="ECO:0007669"/>
    <property type="project" value="UniProtKB-SubCell"/>
</dbReference>
<dbReference type="InterPro" id="IPR032808">
    <property type="entry name" value="DoxX"/>
</dbReference>
<reference evidence="6" key="1">
    <citation type="submission" date="2024-05" db="EMBL/GenBank/DDBJ databases">
        <title>Draft Genome Sequences of Flagellimonas sp. MMG031 and Marinobacter sp. MMG032 Isolated from the dinoflagellate Symbiodinium pilosum.</title>
        <authorList>
            <person name="Shikuma N.J."/>
            <person name="Farrell M.V."/>
        </authorList>
    </citation>
    <scope>NUCLEOTIDE SEQUENCE</scope>
    <source>
        <strain evidence="6">MMG031</strain>
    </source>
</reference>
<dbReference type="RefSeq" id="WP_349351224.1">
    <property type="nucleotide sequence ID" value="NZ_CP157804.1"/>
</dbReference>
<dbReference type="AlphaFoldDB" id="A0AAU7MVD5"/>
<sequence>MDYIAIILQCIVAISILNVWLVQNKKPTQWRGGNATTIIEEFKVYGLPVWMCYLVGTLKVILALGLIAAIWYPVLRQPAALGLAILLSGSVAMHFKINDPLKKSFPAFLFLLMCLYIAFPFL</sequence>
<keyword evidence="3 5" id="KW-1133">Transmembrane helix</keyword>
<dbReference type="KEGG" id="fld:ABNE31_11450"/>
<accession>A0AAU7MVD5</accession>
<organism evidence="6">
    <name type="scientific">Flagellimonas sp. MMG031</name>
    <dbReference type="NCBI Taxonomy" id="3158549"/>
    <lineage>
        <taxon>Bacteria</taxon>
        <taxon>Pseudomonadati</taxon>
        <taxon>Bacteroidota</taxon>
        <taxon>Flavobacteriia</taxon>
        <taxon>Flavobacteriales</taxon>
        <taxon>Flavobacteriaceae</taxon>
        <taxon>Flagellimonas</taxon>
    </lineage>
</organism>
<feature type="transmembrane region" description="Helical" evidence="5">
    <location>
        <begin position="104"/>
        <end position="121"/>
    </location>
</feature>
<evidence type="ECO:0000313" key="6">
    <source>
        <dbReference type="EMBL" id="XBQ22214.1"/>
    </source>
</evidence>
<evidence type="ECO:0000256" key="3">
    <source>
        <dbReference type="ARBA" id="ARBA00022989"/>
    </source>
</evidence>
<gene>
    <name evidence="6" type="ORF">ABNE31_11450</name>
</gene>
<evidence type="ECO:0000256" key="5">
    <source>
        <dbReference type="SAM" id="Phobius"/>
    </source>
</evidence>
<evidence type="ECO:0000256" key="4">
    <source>
        <dbReference type="ARBA" id="ARBA00023136"/>
    </source>
</evidence>
<name>A0AAU7MVD5_9FLAO</name>
<protein>
    <submittedName>
        <fullName evidence="6">DoxX family protein</fullName>
    </submittedName>
</protein>
<feature type="transmembrane region" description="Helical" evidence="5">
    <location>
        <begin position="78"/>
        <end position="97"/>
    </location>
</feature>
<feature type="transmembrane region" description="Helical" evidence="5">
    <location>
        <begin position="44"/>
        <end position="72"/>
    </location>
</feature>